<dbReference type="EMBL" id="BMEX01000021">
    <property type="protein sequence ID" value="GGA56557.1"/>
    <property type="molecule type" value="Genomic_DNA"/>
</dbReference>
<evidence type="ECO:0000256" key="1">
    <source>
        <dbReference type="SAM" id="Phobius"/>
    </source>
</evidence>
<gene>
    <name evidence="2" type="ORF">GCM10007416_32200</name>
</gene>
<dbReference type="RefSeq" id="WP_188433537.1">
    <property type="nucleotide sequence ID" value="NZ_BMEX01000021.1"/>
</dbReference>
<accession>A0ABQ1H2M0</accession>
<dbReference type="Proteomes" id="UP000617979">
    <property type="component" value="Unassembled WGS sequence"/>
</dbReference>
<sequence length="50" mass="5706">MEALSRVLRSISYICFLILIFLGTVALWHEEYLSAIVSFLLAHLAHDLSE</sequence>
<evidence type="ECO:0000313" key="2">
    <source>
        <dbReference type="EMBL" id="GGA56557.1"/>
    </source>
</evidence>
<comment type="caution">
    <text evidence="2">The sequence shown here is derived from an EMBL/GenBank/DDBJ whole genome shotgun (WGS) entry which is preliminary data.</text>
</comment>
<feature type="transmembrane region" description="Helical" evidence="1">
    <location>
        <begin position="7"/>
        <end position="28"/>
    </location>
</feature>
<protein>
    <submittedName>
        <fullName evidence="2">Uncharacterized protein</fullName>
    </submittedName>
</protein>
<proteinExistence type="predicted"/>
<evidence type="ECO:0000313" key="3">
    <source>
        <dbReference type="Proteomes" id="UP000617979"/>
    </source>
</evidence>
<reference evidence="3" key="1">
    <citation type="journal article" date="2019" name="Int. J. Syst. Evol. Microbiol.">
        <title>The Global Catalogue of Microorganisms (GCM) 10K type strain sequencing project: providing services to taxonomists for standard genome sequencing and annotation.</title>
        <authorList>
            <consortium name="The Broad Institute Genomics Platform"/>
            <consortium name="The Broad Institute Genome Sequencing Center for Infectious Disease"/>
            <person name="Wu L."/>
            <person name="Ma J."/>
        </authorList>
    </citation>
    <scope>NUCLEOTIDE SEQUENCE [LARGE SCALE GENOMIC DNA]</scope>
    <source>
        <strain evidence="3">CGMCC 1.12404</strain>
    </source>
</reference>
<organism evidence="2 3">
    <name type="scientific">Kroppenstedtia guangzhouensis</name>
    <dbReference type="NCBI Taxonomy" id="1274356"/>
    <lineage>
        <taxon>Bacteria</taxon>
        <taxon>Bacillati</taxon>
        <taxon>Bacillota</taxon>
        <taxon>Bacilli</taxon>
        <taxon>Bacillales</taxon>
        <taxon>Thermoactinomycetaceae</taxon>
        <taxon>Kroppenstedtia</taxon>
    </lineage>
</organism>
<keyword evidence="3" id="KW-1185">Reference proteome</keyword>
<keyword evidence="1" id="KW-0472">Membrane</keyword>
<keyword evidence="1" id="KW-0812">Transmembrane</keyword>
<keyword evidence="1" id="KW-1133">Transmembrane helix</keyword>
<name>A0ABQ1H2M0_9BACL</name>